<feature type="region of interest" description="Disordered" evidence="3">
    <location>
        <begin position="1196"/>
        <end position="1401"/>
    </location>
</feature>
<dbReference type="PANTHER" id="PTHR45622">
    <property type="entry name" value="UBIQUITIN-PROTEIN LIGASE E3A-RELATED"/>
    <property type="match status" value="1"/>
</dbReference>
<dbReference type="OrthoDB" id="551953at2759"/>
<dbReference type="Gene3D" id="2.130.10.30">
    <property type="entry name" value="Regulator of chromosome condensation 1/beta-lactamase-inhibitor protein II"/>
    <property type="match status" value="2"/>
</dbReference>
<feature type="compositionally biased region" description="Low complexity" evidence="3">
    <location>
        <begin position="1888"/>
        <end position="1926"/>
    </location>
</feature>
<feature type="compositionally biased region" description="Basic residues" evidence="3">
    <location>
        <begin position="1861"/>
        <end position="1871"/>
    </location>
</feature>
<evidence type="ECO:0000256" key="1">
    <source>
        <dbReference type="ARBA" id="ARBA00022737"/>
    </source>
</evidence>
<dbReference type="EMBL" id="BDRX01000143">
    <property type="protein sequence ID" value="GBF99034.1"/>
    <property type="molecule type" value="Genomic_DNA"/>
</dbReference>
<protein>
    <submittedName>
        <fullName evidence="4">Uncharacterized protein</fullName>
    </submittedName>
</protein>
<feature type="compositionally biased region" description="Basic and acidic residues" evidence="3">
    <location>
        <begin position="2618"/>
        <end position="2627"/>
    </location>
</feature>
<evidence type="ECO:0000313" key="5">
    <source>
        <dbReference type="Proteomes" id="UP000247498"/>
    </source>
</evidence>
<gene>
    <name evidence="4" type="ORF">Rsub_11979</name>
</gene>
<feature type="compositionally biased region" description="Low complexity" evidence="3">
    <location>
        <begin position="993"/>
        <end position="1027"/>
    </location>
</feature>
<organism evidence="4 5">
    <name type="scientific">Raphidocelis subcapitata</name>
    <dbReference type="NCBI Taxonomy" id="307507"/>
    <lineage>
        <taxon>Eukaryota</taxon>
        <taxon>Viridiplantae</taxon>
        <taxon>Chlorophyta</taxon>
        <taxon>core chlorophytes</taxon>
        <taxon>Chlorophyceae</taxon>
        <taxon>CS clade</taxon>
        <taxon>Sphaeropleales</taxon>
        <taxon>Selenastraceae</taxon>
        <taxon>Raphidocelis</taxon>
    </lineage>
</organism>
<evidence type="ECO:0000256" key="2">
    <source>
        <dbReference type="PROSITE-ProRule" id="PRU00235"/>
    </source>
</evidence>
<dbReference type="InterPro" id="IPR000408">
    <property type="entry name" value="Reg_chr_condens"/>
</dbReference>
<feature type="repeat" description="RCC1" evidence="2">
    <location>
        <begin position="329"/>
        <end position="381"/>
    </location>
</feature>
<feature type="compositionally biased region" description="Gly residues" evidence="3">
    <location>
        <begin position="1927"/>
        <end position="1936"/>
    </location>
</feature>
<name>A0A2V0PGV3_9CHLO</name>
<dbReference type="InterPro" id="IPR009091">
    <property type="entry name" value="RCC1/BLIP-II"/>
</dbReference>
<feature type="region of interest" description="Disordered" evidence="3">
    <location>
        <begin position="2271"/>
        <end position="2310"/>
    </location>
</feature>
<feature type="region of interest" description="Disordered" evidence="3">
    <location>
        <begin position="2468"/>
        <end position="2535"/>
    </location>
</feature>
<accession>A0A2V0PGV3</accession>
<feature type="compositionally biased region" description="Low complexity" evidence="3">
    <location>
        <begin position="225"/>
        <end position="236"/>
    </location>
</feature>
<feature type="compositionally biased region" description="Pro residues" evidence="3">
    <location>
        <begin position="982"/>
        <end position="992"/>
    </location>
</feature>
<reference evidence="4 5" key="1">
    <citation type="journal article" date="2018" name="Sci. Rep.">
        <title>Raphidocelis subcapitata (=Pseudokirchneriella subcapitata) provides an insight into genome evolution and environmental adaptations in the Sphaeropleales.</title>
        <authorList>
            <person name="Suzuki S."/>
            <person name="Yamaguchi H."/>
            <person name="Nakajima N."/>
            <person name="Kawachi M."/>
        </authorList>
    </citation>
    <scope>NUCLEOTIDE SEQUENCE [LARGE SCALE GENOMIC DNA]</scope>
    <source>
        <strain evidence="4 5">NIES-35</strain>
    </source>
</reference>
<proteinExistence type="predicted"/>
<comment type="caution">
    <text evidence="4">The sequence shown here is derived from an EMBL/GenBank/DDBJ whole genome shotgun (WGS) entry which is preliminary data.</text>
</comment>
<feature type="compositionally biased region" description="Low complexity" evidence="3">
    <location>
        <begin position="1378"/>
        <end position="1393"/>
    </location>
</feature>
<feature type="region of interest" description="Disordered" evidence="3">
    <location>
        <begin position="1533"/>
        <end position="1566"/>
    </location>
</feature>
<feature type="compositionally biased region" description="Gly residues" evidence="3">
    <location>
        <begin position="2476"/>
        <end position="2502"/>
    </location>
</feature>
<feature type="region of interest" description="Disordered" evidence="3">
    <location>
        <begin position="1426"/>
        <end position="1445"/>
    </location>
</feature>
<dbReference type="SUPFAM" id="SSF48452">
    <property type="entry name" value="TPR-like"/>
    <property type="match status" value="1"/>
</dbReference>
<feature type="compositionally biased region" description="Low complexity" evidence="3">
    <location>
        <begin position="1284"/>
        <end position="1302"/>
    </location>
</feature>
<dbReference type="PROSITE" id="PS50012">
    <property type="entry name" value="RCC1_3"/>
    <property type="match status" value="2"/>
</dbReference>
<feature type="region of interest" description="Disordered" evidence="3">
    <location>
        <begin position="531"/>
        <end position="552"/>
    </location>
</feature>
<feature type="compositionally biased region" description="Low complexity" evidence="3">
    <location>
        <begin position="1314"/>
        <end position="1333"/>
    </location>
</feature>
<feature type="compositionally biased region" description="Low complexity" evidence="3">
    <location>
        <begin position="1"/>
        <end position="42"/>
    </location>
</feature>
<dbReference type="SUPFAM" id="SSF50985">
    <property type="entry name" value="RCC1/BLIP-II"/>
    <property type="match status" value="1"/>
</dbReference>
<keyword evidence="1" id="KW-0677">Repeat</keyword>
<feature type="compositionally biased region" description="Gly residues" evidence="3">
    <location>
        <begin position="817"/>
        <end position="832"/>
    </location>
</feature>
<dbReference type="PRINTS" id="PR00633">
    <property type="entry name" value="RCCNDNSATION"/>
</dbReference>
<sequence length="2661" mass="265740">MPGQLAAGLPPQAASAAGGALLQPGTAAPATQQQQQQPQQRSARGRGKLLDYAVAIDDAKAVIDRLRRLRRGAPLHLPTEAGCLPVWEVLAGRVAQRRVWTWGAEPDPADAAASAHPVAGAEPVSVRGGVHFVSCAAGRGHSAAADAAGHVFTWGDNGRGQCGIEDGAVPVATHALPPRRTGGEGSEGRRLGKLDSLALLASSVRLPQPLLSALRAQQARREAATATAVGANAGPASTQAQPAEQGGRTAGNEAAADGAALSEERQLRIYRLSLGQAVAMVACGGGQCGVPAASFSSLPCPTRVHAFDGERLLQVAAGLRHSAVVQDTGCLVTFGHGRFGRLGLGFEPDCQPPSAVGGALRGEAVAAAACGSAHTLALTRDGRVYAFGHNGRGALGTWDGADRLSPAQVPGLRPCAAVAAGAASMALGCAGEVYIWGDCAPAGCCAAAAAAGAGPRVDSRERRHAPLAALAGLRARAIACGVEGAAVVLEEGGLVLLGGADAVPRSLRARAAIEAACARDEARAAAAAASADAAAGSGAPPPRPGRTPRGLKLDVGLGASHPVAAAPVAIVPCVIQDAHAAADTDADADADAEAAALLEGLRQAEAARGNGGAVSDAEAEAFDPEGDPPEAAACGEAHTLVLCAPSDYAPSLSEVRGAVLAVLRAYVRACCGARGDSLGLLQLDAGAASGGSVWGGGSIAAKRGPGSVWGGGSIAAGSELGLRGAGGRYRAPSTIVSFGLPRRGGYAASLVGSALGAGGGGSGLGSSGDDATQPPRPRRASAAKTVKWLTPADGDGGSSSAGDDEAAAGARPRRSGVGWGGASVAGSGGGEPPGAVAPALPDGLLRPKPQAPPEIGLHGLFLLCREIGLVDDLTEYSDVKAAFDLMLHRKLGRLGPRDAASGGGGAARPERAACGALLGSGSEQEEGDKAEGGGGTDVDAPAGLAQRIVMVPVARPGVPLAVTPPPVADGADAAAQAAGARPAPPPSPPLPPLQAGRPSAGAPPAGAAAPAAAAARAARTPPAGPSSLTETELLELLLLLLRARHPQLRREPEALLRLLASRHVLRLRGRRPDKGPPWLLRQVLSPDILGAFEFRPASSELLHAVYVHLAGRTANPSDLALSLSDLRLGLKTAALAAEAAGAPAAAGAAEAAAPPPPPPQMGLPLAKVAAFLRTAGLVPRLFALYMAQLQRRAEAARGDGGGGPVMPSLRLPMYSGSGGGGGGAEPAPPGARRRRGPRQEGEAWGSRRLSALSEEGASEGEEGQGPHARWSPASGGLRSPLLRSGSTAPSHGGSASGSAGAGRTPDSPGAGGWRSAAASPLSRRGSSRRLPGGWDLGPGQSPGDDAAPLPRRRSSSPGSAQITRQGSQGPGLGGPRHAAAAAASRRASREQASGPATGHSGLFDAALLDDAELLPSRSRRASVVLDAASDDGGGGGGGGEPRRPGASRALRLELPAAAADALQGRAAGARGSPGARPPATYQEQQAALKQAAAAAVAGAAAAAEAERLHQDTWLVFVLAELLGSFIVGPSAAQPQAASSQQPQQQQQPVWQQQQQRAPGAGGAAPASRASVDLMSLRISYPQFVEVLLLCAAARASGVLDLGLKAVPALALDAEMREHLRTVTGLVRRWRDQTLNGRAAPAAAAAAAAAAAPAGRPAGPAPSVAGTAAEAVRDCYWLYSRLDADAVYGRGAAAAAAAAAASASGPRGGDAAAAGCASARALALDLPAFKRLLEDARICGRRRRRHADGTGGAAGEGDDGVPMAECLRLFQGLADGTTPILPPGAPRGGRAAAAGGDAPRPQAMGAGQRQSTFMRGVTTQRLAQLGVDAAGAAQRLSAQERAREEEEAGRRAAGAGCGAAGRRARRVGRRASGKAARPKSSGEAGSGGEDTSSGTDDSGSGKSSGSESGDGASSAPASGDGSASSGTAGTGSGGGGSASADARVPTAASAEPAAGRPAAAPPRRARPCLTPQQFAEAVRRLAVAKFPRIANKETAWKLLVERHIAPAVQRRRNQFDACGAALATPGVAALLLAWRPELESLATAAAAFDAAAPPAPAPAPAAAAADAGADGAAEGRAARRLSFRSLFLLLQARDAIPRLLQPADVEEALRRVGFSDRAEDDLVCDLGADEFLRALALLGLSAFRGRRGAAAPRAPAAPEAQLAAFFSALGLPPLPAASAAGGGAGGGADAARAGGRDPYAVWWDMRFDGALALREDPPADGLVLLQEPALPPPGCPSAVRRLAAAAAEAHRRRDCGEALALLASARDAWGDAAGSGGDGSLSDEDASGRSSSSGSSSSSGRDSRGGSDVKRHRRAQLGPSMELFLGLAACGVHLTEGRDARAAEALRAAAPALDWLHEAGADAAAWHCAAGLVAHHLGDLRAAFEHCVRCYVLRCECASLGPSAVDTAAAAHNLGCVLGALGRPEKGLPLLDGARSGLAEALGNDHPWTRIAERNAARMRARGLRLEGWQGAAQSSRGGGSGGSEGSSSGSDGGGRSGPGERGAAGRLQRLRRGGEAGGGAVRPRRRPQEYTDGAYLGGGLYRASEELRRQYEACSADVEAHSRAASDATAAAAHAPPGAAALEMQLATAGAARAVGPALLRRCRLEDPTCAPVPKPASAEERRELRRAGGRKAGLPGLAPRKARRPPVALLDRLFDRGGGG</sequence>
<dbReference type="Proteomes" id="UP000247498">
    <property type="component" value="Unassembled WGS sequence"/>
</dbReference>
<dbReference type="PROSITE" id="PS00626">
    <property type="entry name" value="RCC1_2"/>
    <property type="match status" value="1"/>
</dbReference>
<feature type="region of interest" description="Disordered" evidence="3">
    <location>
        <begin position="1461"/>
        <end position="1483"/>
    </location>
</feature>
<feature type="compositionally biased region" description="Low complexity" evidence="3">
    <location>
        <begin position="968"/>
        <end position="981"/>
    </location>
</feature>
<evidence type="ECO:0000313" key="4">
    <source>
        <dbReference type="EMBL" id="GBF99034.1"/>
    </source>
</evidence>
<keyword evidence="5" id="KW-1185">Reference proteome</keyword>
<feature type="compositionally biased region" description="Basic and acidic residues" evidence="3">
    <location>
        <begin position="1837"/>
        <end position="1849"/>
    </location>
</feature>
<dbReference type="InParanoid" id="A0A2V0PGV3"/>
<feature type="region of interest" description="Disordered" evidence="3">
    <location>
        <begin position="920"/>
        <end position="940"/>
    </location>
</feature>
<feature type="repeat" description="RCC1" evidence="2">
    <location>
        <begin position="382"/>
        <end position="431"/>
    </location>
</feature>
<feature type="region of interest" description="Disordered" evidence="3">
    <location>
        <begin position="1"/>
        <end position="45"/>
    </location>
</feature>
<dbReference type="InterPro" id="IPR011990">
    <property type="entry name" value="TPR-like_helical_dom_sf"/>
</dbReference>
<dbReference type="Pfam" id="PF13540">
    <property type="entry name" value="RCC1_2"/>
    <property type="match status" value="1"/>
</dbReference>
<feature type="compositionally biased region" description="Low complexity" evidence="3">
    <location>
        <begin position="1787"/>
        <end position="1800"/>
    </location>
</feature>
<feature type="region of interest" description="Disordered" evidence="3">
    <location>
        <begin position="1835"/>
        <end position="1965"/>
    </location>
</feature>
<feature type="region of interest" description="Disordered" evidence="3">
    <location>
        <begin position="761"/>
        <end position="850"/>
    </location>
</feature>
<feature type="compositionally biased region" description="Low complexity" evidence="3">
    <location>
        <begin position="1937"/>
        <end position="1961"/>
    </location>
</feature>
<dbReference type="GO" id="GO:0005737">
    <property type="term" value="C:cytoplasm"/>
    <property type="evidence" value="ECO:0007669"/>
    <property type="project" value="TreeGrafter"/>
</dbReference>
<dbReference type="PANTHER" id="PTHR45622:SF70">
    <property type="entry name" value="SECRETION-REGULATING GUANINE NUCLEOTIDE EXCHANGE FACTOR"/>
    <property type="match status" value="1"/>
</dbReference>
<dbReference type="Gene3D" id="1.25.40.10">
    <property type="entry name" value="Tetratricopeptide repeat domain"/>
    <property type="match status" value="1"/>
</dbReference>
<dbReference type="InterPro" id="IPR051709">
    <property type="entry name" value="Ub-ligase/GTPase-reg"/>
</dbReference>
<feature type="compositionally biased region" description="Low complexity" evidence="3">
    <location>
        <begin position="2287"/>
        <end position="2299"/>
    </location>
</feature>
<feature type="region of interest" description="Disordered" evidence="3">
    <location>
        <begin position="2607"/>
        <end position="2661"/>
    </location>
</feature>
<feature type="region of interest" description="Disordered" evidence="3">
    <location>
        <begin position="225"/>
        <end position="258"/>
    </location>
</feature>
<feature type="region of interest" description="Disordered" evidence="3">
    <location>
        <begin position="964"/>
        <end position="1027"/>
    </location>
</feature>
<feature type="region of interest" description="Disordered" evidence="3">
    <location>
        <begin position="1776"/>
        <end position="1810"/>
    </location>
</feature>
<evidence type="ECO:0000256" key="3">
    <source>
        <dbReference type="SAM" id="MobiDB-lite"/>
    </source>
</evidence>
<dbReference type="STRING" id="307507.A0A2V0PGV3"/>